<feature type="transmembrane region" description="Helical" evidence="7">
    <location>
        <begin position="173"/>
        <end position="194"/>
    </location>
</feature>
<accession>A0A671V1V8</accession>
<keyword evidence="8" id="KW-0732">Signal</keyword>
<keyword evidence="10" id="KW-1185">Reference proteome</keyword>
<proteinExistence type="inferred from homology"/>
<reference evidence="9" key="1">
    <citation type="submission" date="2021-04" db="EMBL/GenBank/DDBJ databases">
        <authorList>
            <consortium name="Wellcome Sanger Institute Data Sharing"/>
        </authorList>
    </citation>
    <scope>NUCLEOTIDE SEQUENCE [LARGE SCALE GENOMIC DNA]</scope>
</reference>
<dbReference type="GO" id="GO:0016020">
    <property type="term" value="C:membrane"/>
    <property type="evidence" value="ECO:0007669"/>
    <property type="project" value="UniProtKB-SubCell"/>
</dbReference>
<evidence type="ECO:0000256" key="8">
    <source>
        <dbReference type="SAM" id="SignalP"/>
    </source>
</evidence>
<dbReference type="PANTHER" id="PTHR34093:SF1">
    <property type="entry name" value="CHLORIDE CHANNEL CLIC-LIKE PROTEIN 1"/>
    <property type="match status" value="1"/>
</dbReference>
<evidence type="ECO:0000256" key="7">
    <source>
        <dbReference type="SAM" id="Phobius"/>
    </source>
</evidence>
<comment type="subcellular location">
    <subcellularLocation>
        <location evidence="1">Membrane</location>
        <topology evidence="1">Multi-pass membrane protein</topology>
    </subcellularLocation>
</comment>
<dbReference type="AlphaFoldDB" id="A0A671V1V8"/>
<evidence type="ECO:0000256" key="4">
    <source>
        <dbReference type="ARBA" id="ARBA00022692"/>
    </source>
</evidence>
<sequence>DYPHLCARMLLIVLACSLSVAAMGQQVEDDWIDPHDMLTKTVRKPAELASQQPTCTPVFRRFLSRLLKEIQRVGVPTDSTDVFYDAKIKLSRQSMTEIEMILKGEESCRTGAVDNAISNILVDLRPHNYEACEWRFEDIVGVELDVVLKVGLCILIIAAIICTELWSTVSWFLQFHILFPVCFFVSFIWNWFYLYKQVMNGFFLGFSTKKQLPAAVTC</sequence>
<dbReference type="Proteomes" id="UP000472265">
    <property type="component" value="Chromosome 11"/>
</dbReference>
<reference evidence="9" key="3">
    <citation type="submission" date="2025-09" db="UniProtKB">
        <authorList>
            <consortium name="Ensembl"/>
        </authorList>
    </citation>
    <scope>IDENTIFICATION</scope>
</reference>
<dbReference type="PANTHER" id="PTHR34093">
    <property type="entry name" value="CHLORIDE CHANNEL CLIC-LIKE PROTEIN 1"/>
    <property type="match status" value="1"/>
</dbReference>
<evidence type="ECO:0000256" key="3">
    <source>
        <dbReference type="ARBA" id="ARBA00015571"/>
    </source>
</evidence>
<dbReference type="InterPro" id="IPR009231">
    <property type="entry name" value="Chloride_chnl_CLIC-like"/>
</dbReference>
<feature type="chain" id="PRO_5025658996" description="Chloride channel CLIC-like protein 1" evidence="8">
    <location>
        <begin position="25"/>
        <end position="218"/>
    </location>
</feature>
<dbReference type="GeneTree" id="ENSGT00940000165672"/>
<feature type="transmembrane region" description="Helical" evidence="7">
    <location>
        <begin position="146"/>
        <end position="166"/>
    </location>
</feature>
<dbReference type="Pfam" id="PF05934">
    <property type="entry name" value="MCLC"/>
    <property type="match status" value="1"/>
</dbReference>
<organism evidence="9 10">
    <name type="scientific">Sparus aurata</name>
    <name type="common">Gilthead sea bream</name>
    <dbReference type="NCBI Taxonomy" id="8175"/>
    <lineage>
        <taxon>Eukaryota</taxon>
        <taxon>Metazoa</taxon>
        <taxon>Chordata</taxon>
        <taxon>Craniata</taxon>
        <taxon>Vertebrata</taxon>
        <taxon>Euteleostomi</taxon>
        <taxon>Actinopterygii</taxon>
        <taxon>Neopterygii</taxon>
        <taxon>Teleostei</taxon>
        <taxon>Neoteleostei</taxon>
        <taxon>Acanthomorphata</taxon>
        <taxon>Eupercaria</taxon>
        <taxon>Spariformes</taxon>
        <taxon>Sparidae</taxon>
        <taxon>Sparus</taxon>
    </lineage>
</organism>
<feature type="signal peptide" evidence="8">
    <location>
        <begin position="1"/>
        <end position="24"/>
    </location>
</feature>
<protein>
    <recommendedName>
        <fullName evidence="3">Chloride channel CLIC-like protein 1</fullName>
    </recommendedName>
</protein>
<evidence type="ECO:0000256" key="5">
    <source>
        <dbReference type="ARBA" id="ARBA00022989"/>
    </source>
</evidence>
<evidence type="ECO:0000256" key="1">
    <source>
        <dbReference type="ARBA" id="ARBA00004141"/>
    </source>
</evidence>
<keyword evidence="4 7" id="KW-0812">Transmembrane</keyword>
<reference evidence="9" key="2">
    <citation type="submission" date="2025-08" db="UniProtKB">
        <authorList>
            <consortium name="Ensembl"/>
        </authorList>
    </citation>
    <scope>IDENTIFICATION</scope>
</reference>
<dbReference type="GO" id="GO:0005254">
    <property type="term" value="F:chloride channel activity"/>
    <property type="evidence" value="ECO:0007669"/>
    <property type="project" value="TreeGrafter"/>
</dbReference>
<evidence type="ECO:0000256" key="2">
    <source>
        <dbReference type="ARBA" id="ARBA00005944"/>
    </source>
</evidence>
<keyword evidence="5 7" id="KW-1133">Transmembrane helix</keyword>
<dbReference type="InParanoid" id="A0A671V1V8"/>
<dbReference type="Ensembl" id="ENSSAUT00010019887.1">
    <property type="protein sequence ID" value="ENSSAUP00010018840.1"/>
    <property type="gene ID" value="ENSSAUG00010008489.1"/>
</dbReference>
<name>A0A671V1V8_SPAAU</name>
<keyword evidence="6 7" id="KW-0472">Membrane</keyword>
<evidence type="ECO:0000313" key="10">
    <source>
        <dbReference type="Proteomes" id="UP000472265"/>
    </source>
</evidence>
<evidence type="ECO:0000313" key="9">
    <source>
        <dbReference type="Ensembl" id="ENSSAUP00010018840.1"/>
    </source>
</evidence>
<dbReference type="GO" id="GO:0005783">
    <property type="term" value="C:endoplasmic reticulum"/>
    <property type="evidence" value="ECO:0007669"/>
    <property type="project" value="TreeGrafter"/>
</dbReference>
<dbReference type="OMA" id="TKISWFV"/>
<comment type="similarity">
    <text evidence="2">Belongs to the chloride channel MCLC family.</text>
</comment>
<evidence type="ECO:0000256" key="6">
    <source>
        <dbReference type="ARBA" id="ARBA00023136"/>
    </source>
</evidence>